<evidence type="ECO:0000313" key="2">
    <source>
        <dbReference type="Proteomes" id="UP001617689"/>
    </source>
</evidence>
<sequence>MNFSIAVVSKNRAYTKAYRRVMVDIQPFIEALENAEMKCPIGDSILIMASDEGDIKPYELVEIPNKDALFQYAVGIKEYISDDELKKDLFLILRLIVEKVPFATPDHEQYENIFRGWESKFLFS</sequence>
<comment type="caution">
    <text evidence="1">The sequence shown here is derived from an EMBL/GenBank/DDBJ whole genome shotgun (WGS) entry which is preliminary data.</text>
</comment>
<proteinExistence type="predicted"/>
<reference evidence="1 2" key="1">
    <citation type="submission" date="2024-10" db="EMBL/GenBank/DDBJ databases">
        <authorList>
            <person name="Lu C.-H."/>
        </authorList>
    </citation>
    <scope>NUCLEOTIDE SEQUENCE [LARGE SCALE GENOMIC DNA]</scope>
    <source>
        <strain evidence="1 2">22ZTDG03-2</strain>
    </source>
</reference>
<organism evidence="1 2">
    <name type="scientific">Pectobacterium actinidiae</name>
    <dbReference type="NCBI Taxonomy" id="1507808"/>
    <lineage>
        <taxon>Bacteria</taxon>
        <taxon>Pseudomonadati</taxon>
        <taxon>Pseudomonadota</taxon>
        <taxon>Gammaproteobacteria</taxon>
        <taxon>Enterobacterales</taxon>
        <taxon>Pectobacteriaceae</taxon>
        <taxon>Pectobacterium</taxon>
    </lineage>
</organism>
<dbReference type="Proteomes" id="UP001617689">
    <property type="component" value="Unassembled WGS sequence"/>
</dbReference>
<dbReference type="RefSeq" id="WP_400395629.1">
    <property type="nucleotide sequence ID" value="NZ_JBIXLL010000004.1"/>
</dbReference>
<name>A0ABW8G9K5_9GAMM</name>
<gene>
    <name evidence="1" type="ORF">ACIPUP_09400</name>
</gene>
<protein>
    <submittedName>
        <fullName evidence="1">Uncharacterized protein</fullName>
    </submittedName>
</protein>
<keyword evidence="2" id="KW-1185">Reference proteome</keyword>
<evidence type="ECO:0000313" key="1">
    <source>
        <dbReference type="EMBL" id="MFJ5429371.1"/>
    </source>
</evidence>
<dbReference type="EMBL" id="JBIXLL010000004">
    <property type="protein sequence ID" value="MFJ5429371.1"/>
    <property type="molecule type" value="Genomic_DNA"/>
</dbReference>
<accession>A0ABW8G9K5</accession>